<dbReference type="FunFam" id="2.30.30.190:FF:000013">
    <property type="entry name" value="Tubulin-folding cofactor B"/>
    <property type="match status" value="1"/>
</dbReference>
<dbReference type="PANTHER" id="PTHR18916">
    <property type="entry name" value="DYNACTIN 1-RELATED MICROTUBULE-BINDING"/>
    <property type="match status" value="1"/>
</dbReference>
<dbReference type="Pfam" id="PF14560">
    <property type="entry name" value="Ubiquitin_2"/>
    <property type="match status" value="1"/>
</dbReference>
<dbReference type="Proteomes" id="UP000494165">
    <property type="component" value="Unassembled WGS sequence"/>
</dbReference>
<dbReference type="Pfam" id="PF01302">
    <property type="entry name" value="CAP_GLY"/>
    <property type="match status" value="1"/>
</dbReference>
<dbReference type="PANTHER" id="PTHR18916:SF85">
    <property type="entry name" value="TUBULIN-FOLDING COFACTOR B"/>
    <property type="match status" value="1"/>
</dbReference>
<dbReference type="AlphaFoldDB" id="A0A8S1CL42"/>
<dbReference type="PROSITE" id="PS50245">
    <property type="entry name" value="CAP_GLY_2"/>
    <property type="match status" value="1"/>
</dbReference>
<dbReference type="InterPro" id="IPR045172">
    <property type="entry name" value="TBCB_Ubl"/>
</dbReference>
<dbReference type="GO" id="GO:0005829">
    <property type="term" value="C:cytosol"/>
    <property type="evidence" value="ECO:0007669"/>
    <property type="project" value="UniProtKB-ARBA"/>
</dbReference>
<dbReference type="GO" id="GO:0043014">
    <property type="term" value="F:alpha-tubulin binding"/>
    <property type="evidence" value="ECO:0007669"/>
    <property type="project" value="InterPro"/>
</dbReference>
<dbReference type="InterPro" id="IPR029071">
    <property type="entry name" value="Ubiquitin-like_domsf"/>
</dbReference>
<dbReference type="InterPro" id="IPR000626">
    <property type="entry name" value="Ubiquitin-like_dom"/>
</dbReference>
<dbReference type="GO" id="GO:0005938">
    <property type="term" value="C:cell cortex"/>
    <property type="evidence" value="ECO:0007669"/>
    <property type="project" value="TreeGrafter"/>
</dbReference>
<dbReference type="OrthoDB" id="5295208at2759"/>
<dbReference type="GO" id="GO:0035371">
    <property type="term" value="C:microtubule plus-end"/>
    <property type="evidence" value="ECO:0007669"/>
    <property type="project" value="TreeGrafter"/>
</dbReference>
<keyword evidence="7" id="KW-1185">Reference proteome</keyword>
<evidence type="ECO:0000256" key="3">
    <source>
        <dbReference type="ARBA" id="ARBA00023186"/>
    </source>
</evidence>
<evidence type="ECO:0000313" key="7">
    <source>
        <dbReference type="Proteomes" id="UP000494165"/>
    </source>
</evidence>
<dbReference type="PROSITE" id="PS00845">
    <property type="entry name" value="CAP_GLY_1"/>
    <property type="match status" value="1"/>
</dbReference>
<protein>
    <recommendedName>
        <fullName evidence="5">CAP-Gly domain-containing protein</fullName>
    </recommendedName>
</protein>
<dbReference type="InterPro" id="IPR000938">
    <property type="entry name" value="CAP-Gly_domain"/>
</dbReference>
<evidence type="ECO:0000313" key="6">
    <source>
        <dbReference type="EMBL" id="CAB3369640.1"/>
    </source>
</evidence>
<comment type="subcellular location">
    <subcellularLocation>
        <location evidence="1">Cytoplasm</location>
    </subcellularLocation>
</comment>
<keyword evidence="2" id="KW-0963">Cytoplasm</keyword>
<comment type="similarity">
    <text evidence="4">Belongs to the TBCB family.</text>
</comment>
<proteinExistence type="inferred from homology"/>
<dbReference type="SUPFAM" id="SSF74924">
    <property type="entry name" value="Cap-Gly domain"/>
    <property type="match status" value="1"/>
</dbReference>
<accession>A0A8S1CL42</accession>
<evidence type="ECO:0000256" key="2">
    <source>
        <dbReference type="ARBA" id="ARBA00022490"/>
    </source>
</evidence>
<organism evidence="6 7">
    <name type="scientific">Cloeon dipterum</name>
    <dbReference type="NCBI Taxonomy" id="197152"/>
    <lineage>
        <taxon>Eukaryota</taxon>
        <taxon>Metazoa</taxon>
        <taxon>Ecdysozoa</taxon>
        <taxon>Arthropoda</taxon>
        <taxon>Hexapoda</taxon>
        <taxon>Insecta</taxon>
        <taxon>Pterygota</taxon>
        <taxon>Palaeoptera</taxon>
        <taxon>Ephemeroptera</taxon>
        <taxon>Pisciforma</taxon>
        <taxon>Baetidae</taxon>
        <taxon>Cloeon</taxon>
    </lineage>
</organism>
<evidence type="ECO:0000256" key="4">
    <source>
        <dbReference type="ARBA" id="ARBA00025779"/>
    </source>
</evidence>
<dbReference type="SMART" id="SM01052">
    <property type="entry name" value="CAP_GLY"/>
    <property type="match status" value="1"/>
</dbReference>
<dbReference type="EMBL" id="CADEPI010000046">
    <property type="protein sequence ID" value="CAB3369640.1"/>
    <property type="molecule type" value="Genomic_DNA"/>
</dbReference>
<dbReference type="InterPro" id="IPR036859">
    <property type="entry name" value="CAP-Gly_dom_sf"/>
</dbReference>
<dbReference type="GO" id="GO:0007023">
    <property type="term" value="P:post-chaperonin tubulin folding pathway"/>
    <property type="evidence" value="ECO:0007669"/>
    <property type="project" value="InterPro"/>
</dbReference>
<dbReference type="Gene3D" id="2.30.30.190">
    <property type="entry name" value="CAP Gly-rich-like domain"/>
    <property type="match status" value="1"/>
</dbReference>
<dbReference type="GO" id="GO:0051010">
    <property type="term" value="F:microtubule plus-end binding"/>
    <property type="evidence" value="ECO:0007669"/>
    <property type="project" value="TreeGrafter"/>
</dbReference>
<comment type="caution">
    <text evidence="6">The sequence shown here is derived from an EMBL/GenBank/DDBJ whole genome shotgun (WGS) entry which is preliminary data.</text>
</comment>
<feature type="domain" description="CAP-Gly" evidence="5">
    <location>
        <begin position="191"/>
        <end position="233"/>
    </location>
</feature>
<gene>
    <name evidence="6" type="ORF">CLODIP_2_CD02618</name>
</gene>
<evidence type="ECO:0000256" key="1">
    <source>
        <dbReference type="ARBA" id="ARBA00004496"/>
    </source>
</evidence>
<dbReference type="Gene3D" id="3.10.20.90">
    <property type="entry name" value="Phosphatidylinositol 3-kinase Catalytic Subunit, Chain A, domain 1"/>
    <property type="match status" value="1"/>
</dbReference>
<dbReference type="GO" id="GO:0031122">
    <property type="term" value="P:cytoplasmic microtubule organization"/>
    <property type="evidence" value="ECO:0007669"/>
    <property type="project" value="TreeGrafter"/>
</dbReference>
<dbReference type="SUPFAM" id="SSF54236">
    <property type="entry name" value="Ubiquitin-like"/>
    <property type="match status" value="1"/>
</dbReference>
<dbReference type="CDD" id="cd01789">
    <property type="entry name" value="Ubl_TBCB"/>
    <property type="match status" value="1"/>
</dbReference>
<dbReference type="GO" id="GO:0005634">
    <property type="term" value="C:nucleus"/>
    <property type="evidence" value="ECO:0007669"/>
    <property type="project" value="TreeGrafter"/>
</dbReference>
<evidence type="ECO:0000259" key="5">
    <source>
        <dbReference type="PROSITE" id="PS50245"/>
    </source>
</evidence>
<name>A0A8S1CL42_9INSE</name>
<dbReference type="GO" id="GO:0007021">
    <property type="term" value="P:tubulin complex assembly"/>
    <property type="evidence" value="ECO:0007669"/>
    <property type="project" value="InterPro"/>
</dbReference>
<keyword evidence="3" id="KW-0143">Chaperone</keyword>
<reference evidence="6 7" key="1">
    <citation type="submission" date="2020-04" db="EMBL/GenBank/DDBJ databases">
        <authorList>
            <person name="Alioto T."/>
            <person name="Alioto T."/>
            <person name="Gomez Garrido J."/>
        </authorList>
    </citation>
    <scope>NUCLEOTIDE SEQUENCE [LARGE SCALE GENOMIC DNA]</scope>
</reference>
<sequence>MEPMDVAEGSVSVINADFVKVFVSVSTSSTYSAEKSFARGITVADLKCKLELMTGASAGSMQLTVLDKAGNRVCLLDDNNRLLGSYPVDNGMVIFVADVAPKFDFDLNSSEVQKFELSAEKYAERGDTVRAHLARNKIGKFDPAREEQLRQEREALALLEAELASKIGVGNRCQVAVPEQPTRRGQVMFVGTVHFKPGVWVGVKLDEPCGKNDGSVEGQRYFTCPPKYGSFVKVSYVTVGNFPEIDPFEVDEI</sequence>